<dbReference type="SUPFAM" id="SSF110942">
    <property type="entry name" value="HSP90 C-terminal domain"/>
    <property type="match status" value="1"/>
</dbReference>
<evidence type="ECO:0000313" key="10">
    <source>
        <dbReference type="EMBL" id="AWI10506.1"/>
    </source>
</evidence>
<dbReference type="OrthoDB" id="9802640at2"/>
<evidence type="ECO:0000256" key="6">
    <source>
        <dbReference type="ARBA" id="ARBA00023016"/>
    </source>
</evidence>
<dbReference type="InterPro" id="IPR037196">
    <property type="entry name" value="HSP90_C"/>
</dbReference>
<comment type="subcellular location">
    <subcellularLocation>
        <location evidence="1 8">Cytoplasm</location>
    </subcellularLocation>
</comment>
<keyword evidence="5 8" id="KW-0067">ATP-binding</keyword>
<dbReference type="Pfam" id="PF00183">
    <property type="entry name" value="HSP90"/>
    <property type="match status" value="1"/>
</dbReference>
<keyword evidence="3 8" id="KW-0963">Cytoplasm</keyword>
<organism evidence="10 11">
    <name type="scientific">Ereboglobus luteus</name>
    <dbReference type="NCBI Taxonomy" id="1796921"/>
    <lineage>
        <taxon>Bacteria</taxon>
        <taxon>Pseudomonadati</taxon>
        <taxon>Verrucomicrobiota</taxon>
        <taxon>Opitutia</taxon>
        <taxon>Opitutales</taxon>
        <taxon>Opitutaceae</taxon>
        <taxon>Ereboglobus</taxon>
    </lineage>
</organism>
<evidence type="ECO:0000256" key="9">
    <source>
        <dbReference type="PIRSR" id="PIRSR002583-1"/>
    </source>
</evidence>
<feature type="binding site" evidence="9">
    <location>
        <position position="42"/>
    </location>
    <ligand>
        <name>ATP</name>
        <dbReference type="ChEBI" id="CHEBI:30616"/>
    </ligand>
</feature>
<dbReference type="Gene3D" id="3.40.50.11260">
    <property type="match status" value="1"/>
</dbReference>
<dbReference type="InterPro" id="IPR001404">
    <property type="entry name" value="Hsp90_fam"/>
</dbReference>
<evidence type="ECO:0000256" key="2">
    <source>
        <dbReference type="ARBA" id="ARBA00008239"/>
    </source>
</evidence>
<dbReference type="GO" id="GO:0016887">
    <property type="term" value="F:ATP hydrolysis activity"/>
    <property type="evidence" value="ECO:0007669"/>
    <property type="project" value="InterPro"/>
</dbReference>
<proteinExistence type="inferred from homology"/>
<protein>
    <recommendedName>
        <fullName evidence="8">Chaperone protein HtpG</fullName>
    </recommendedName>
    <alternativeName>
        <fullName evidence="8">Heat shock protein HtpG</fullName>
    </alternativeName>
    <alternativeName>
        <fullName evidence="8">High temperature protein G</fullName>
    </alternativeName>
</protein>
<feature type="binding site" evidence="9">
    <location>
        <position position="103"/>
    </location>
    <ligand>
        <name>ATP</name>
        <dbReference type="ChEBI" id="CHEBI:30616"/>
    </ligand>
</feature>
<dbReference type="GO" id="GO:0005737">
    <property type="term" value="C:cytoplasm"/>
    <property type="evidence" value="ECO:0007669"/>
    <property type="project" value="UniProtKB-SubCell"/>
</dbReference>
<feature type="binding site" evidence="9">
    <location>
        <begin position="132"/>
        <end position="137"/>
    </location>
    <ligand>
        <name>ATP</name>
        <dbReference type="ChEBI" id="CHEBI:30616"/>
    </ligand>
</feature>
<feature type="binding site" evidence="9">
    <location>
        <position position="95"/>
    </location>
    <ligand>
        <name>ATP</name>
        <dbReference type="ChEBI" id="CHEBI:30616"/>
    </ligand>
</feature>
<dbReference type="SUPFAM" id="SSF54211">
    <property type="entry name" value="Ribosomal protein S5 domain 2-like"/>
    <property type="match status" value="1"/>
</dbReference>
<evidence type="ECO:0000256" key="8">
    <source>
        <dbReference type="HAMAP-Rule" id="MF_00505"/>
    </source>
</evidence>
<feature type="binding site" evidence="9">
    <location>
        <position position="90"/>
    </location>
    <ligand>
        <name>ATP</name>
        <dbReference type="ChEBI" id="CHEBI:30616"/>
    </ligand>
</feature>
<feature type="binding site" evidence="9">
    <location>
        <position position="46"/>
    </location>
    <ligand>
        <name>ATP</name>
        <dbReference type="ChEBI" id="CHEBI:30616"/>
    </ligand>
</feature>
<dbReference type="InterPro" id="IPR020568">
    <property type="entry name" value="Ribosomal_Su5_D2-typ_SF"/>
</dbReference>
<dbReference type="Pfam" id="PF13589">
    <property type="entry name" value="HATPase_c_3"/>
    <property type="match status" value="1"/>
</dbReference>
<accession>A0A2U8E6R5</accession>
<dbReference type="Gene3D" id="3.30.230.80">
    <property type="match status" value="1"/>
</dbReference>
<keyword evidence="7 8" id="KW-0143">Chaperone</keyword>
<comment type="similarity">
    <text evidence="2 8">Belongs to the heat shock protein 90 family.</text>
</comment>
<evidence type="ECO:0000313" key="11">
    <source>
        <dbReference type="Proteomes" id="UP000244896"/>
    </source>
</evidence>
<comment type="subunit">
    <text evidence="8">Homodimer.</text>
</comment>
<dbReference type="FunFam" id="3.40.50.11260:FF:000004">
    <property type="entry name" value="Heat shock protein 75 mitochondrial"/>
    <property type="match status" value="1"/>
</dbReference>
<dbReference type="GO" id="GO:0005524">
    <property type="term" value="F:ATP binding"/>
    <property type="evidence" value="ECO:0007669"/>
    <property type="project" value="UniProtKB-UniRule"/>
</dbReference>
<dbReference type="GO" id="GO:0051082">
    <property type="term" value="F:unfolded protein binding"/>
    <property type="evidence" value="ECO:0007669"/>
    <property type="project" value="UniProtKB-UniRule"/>
</dbReference>
<dbReference type="SUPFAM" id="SSF55874">
    <property type="entry name" value="ATPase domain of HSP90 chaperone/DNA topoisomerase II/histidine kinase"/>
    <property type="match status" value="1"/>
</dbReference>
<keyword evidence="6 8" id="KW-0346">Stress response</keyword>
<dbReference type="InterPro" id="IPR020575">
    <property type="entry name" value="Hsp90_N"/>
</dbReference>
<evidence type="ECO:0000256" key="7">
    <source>
        <dbReference type="ARBA" id="ARBA00023186"/>
    </source>
</evidence>
<keyword evidence="11" id="KW-1185">Reference proteome</keyword>
<dbReference type="EMBL" id="CP023004">
    <property type="protein sequence ID" value="AWI10506.1"/>
    <property type="molecule type" value="Genomic_DNA"/>
</dbReference>
<evidence type="ECO:0000256" key="5">
    <source>
        <dbReference type="ARBA" id="ARBA00022840"/>
    </source>
</evidence>
<dbReference type="Gene3D" id="3.30.565.10">
    <property type="entry name" value="Histidine kinase-like ATPase, C-terminal domain"/>
    <property type="match status" value="1"/>
</dbReference>
<dbReference type="KEGG" id="elut:CKA38_04100"/>
<evidence type="ECO:0000256" key="3">
    <source>
        <dbReference type="ARBA" id="ARBA00022490"/>
    </source>
</evidence>
<comment type="function">
    <text evidence="8">Molecular chaperone. Has ATPase activity.</text>
</comment>
<name>A0A2U8E6R5_9BACT</name>
<dbReference type="PANTHER" id="PTHR11528">
    <property type="entry name" value="HEAT SHOCK PROTEIN 90 FAMILY MEMBER"/>
    <property type="match status" value="1"/>
</dbReference>
<dbReference type="InterPro" id="IPR036890">
    <property type="entry name" value="HATPase_C_sf"/>
</dbReference>
<comment type="caution">
    <text evidence="8">Lacks conserved residue(s) required for the propagation of feature annotation.</text>
</comment>
<evidence type="ECO:0000256" key="4">
    <source>
        <dbReference type="ARBA" id="ARBA00022741"/>
    </source>
</evidence>
<feature type="binding site" evidence="9">
    <location>
        <position position="184"/>
    </location>
    <ligand>
        <name>ATP</name>
        <dbReference type="ChEBI" id="CHEBI:30616"/>
    </ligand>
</feature>
<feature type="binding site" evidence="9">
    <location>
        <position position="334"/>
    </location>
    <ligand>
        <name>ATP</name>
        <dbReference type="ChEBI" id="CHEBI:30616"/>
    </ligand>
</feature>
<dbReference type="RefSeq" id="WP_108826403.1">
    <property type="nucleotide sequence ID" value="NZ_CP023004.1"/>
</dbReference>
<reference evidence="10 11" key="1">
    <citation type="journal article" date="2018" name="Syst. Appl. Microbiol.">
        <title>Ereboglobus luteus gen. nov. sp. nov. from cockroach guts, and new insights into the oxygen relationship of the genera Opitutus and Didymococcus (Verrucomicrobia: Opitutaceae).</title>
        <authorList>
            <person name="Tegtmeier D."/>
            <person name="Belitz A."/>
            <person name="Radek R."/>
            <person name="Heimerl T."/>
            <person name="Brune A."/>
        </authorList>
    </citation>
    <scope>NUCLEOTIDE SEQUENCE [LARGE SCALE GENOMIC DNA]</scope>
    <source>
        <strain evidence="10 11">Ho45</strain>
    </source>
</reference>
<feature type="binding site" evidence="9">
    <location>
        <begin position="110"/>
        <end position="111"/>
    </location>
    <ligand>
        <name>ATP</name>
        <dbReference type="ChEBI" id="CHEBI:30616"/>
    </ligand>
</feature>
<evidence type="ECO:0000256" key="1">
    <source>
        <dbReference type="ARBA" id="ARBA00004496"/>
    </source>
</evidence>
<feature type="region of interest" description="A; substrate-binding" evidence="8">
    <location>
        <begin position="1"/>
        <end position="334"/>
    </location>
</feature>
<dbReference type="NCBIfam" id="NF003555">
    <property type="entry name" value="PRK05218.1"/>
    <property type="match status" value="1"/>
</dbReference>
<keyword evidence="4 8" id="KW-0547">Nucleotide-binding</keyword>
<dbReference type="Proteomes" id="UP000244896">
    <property type="component" value="Chromosome"/>
</dbReference>
<dbReference type="FunFam" id="3.30.230.80:FF:000004">
    <property type="entry name" value="Heat shock protein 75 kDa"/>
    <property type="match status" value="1"/>
</dbReference>
<dbReference type="CDD" id="cd16927">
    <property type="entry name" value="HATPase_Hsp90-like"/>
    <property type="match status" value="1"/>
</dbReference>
<gene>
    <name evidence="8" type="primary">htpG</name>
    <name evidence="10" type="ORF">CKA38_04100</name>
</gene>
<feature type="region of interest" description="C" evidence="8">
    <location>
        <begin position="550"/>
        <end position="638"/>
    </location>
</feature>
<dbReference type="FunFam" id="3.30.565.10:FF:000009">
    <property type="entry name" value="Molecular chaperone HtpG"/>
    <property type="match status" value="1"/>
</dbReference>
<dbReference type="PRINTS" id="PR00775">
    <property type="entry name" value="HEATSHOCK90"/>
</dbReference>
<dbReference type="GO" id="GO:0140662">
    <property type="term" value="F:ATP-dependent protein folding chaperone"/>
    <property type="evidence" value="ECO:0007669"/>
    <property type="project" value="InterPro"/>
</dbReference>
<dbReference type="Gene3D" id="1.20.120.790">
    <property type="entry name" value="Heat shock protein 90, C-terminal domain"/>
    <property type="match status" value="1"/>
</dbReference>
<sequence>MSDKKTDAQTAPQKFEFQAEIKQLLDIVIHSLYTEKEIFVRELVSNASDALEKFRHLQLTEKNLPDDQRPLEVNITTDDKADEKTITIADDGLGMTSAELVENLGTIAHSGSKAFLKALGENGQKNANLIGQFGVGFYSAFMVAKHVRVTSRSWRADEPAHTWSSDGSGSYTIETAPADTPRGTSIAITLKDDCADFAGESRIKQILEHYSAFVSFPVNLNTKRINTVQALWLRNKNEIKPEEYTEFYKFQAHAWDEPRTHLHFSADAPLAINALLFVPNENPERFGMTRLEPSVALYCRKVLIDSRPKDLLPEWLRFLKGVVDCEDLPLNISRETMQDKALIDKLGKVITKRFLKHLDELAQNNADAYADLYAQFGIFLKEGAALDFTHKEQLTKLLRYESSLTEKGKTTSLADYVSRMKEGQTEIYYLIGATRESIESGPYIEGFKSRNLEVLYCYEAVDDYVMSNVREFDGKKLVSADSADLKLPDAPKPPADENALSETDTAALVEWLKTTLAARGVAEVKSSDRLTDSPALALNADPMPAHMRRMMRAMRQQQAAAGTDGKEGEIPAEPPLKVNLEVNPRSAVIKRLADAQKTAPEKAALIAEQILDNALISAGLLDDASKMVARIYKLLETA</sequence>
<dbReference type="PIRSF" id="PIRSF002583">
    <property type="entry name" value="Hsp90"/>
    <property type="match status" value="1"/>
</dbReference>
<dbReference type="AlphaFoldDB" id="A0A2U8E6R5"/>
<dbReference type="HAMAP" id="MF_00505">
    <property type="entry name" value="HSP90"/>
    <property type="match status" value="1"/>
</dbReference>